<keyword evidence="4" id="KW-0408">Iron</keyword>
<dbReference type="InterPro" id="IPR036922">
    <property type="entry name" value="Rieske_2Fe-2S_sf"/>
</dbReference>
<evidence type="ECO:0000256" key="4">
    <source>
        <dbReference type="ARBA" id="ARBA00023004"/>
    </source>
</evidence>
<keyword evidence="3" id="KW-0560">Oxidoreductase</keyword>
<evidence type="ECO:0000256" key="5">
    <source>
        <dbReference type="ARBA" id="ARBA00023014"/>
    </source>
</evidence>
<dbReference type="PANTHER" id="PTHR21266">
    <property type="entry name" value="IRON-SULFUR DOMAIN CONTAINING PROTEIN"/>
    <property type="match status" value="1"/>
</dbReference>
<dbReference type="PROSITE" id="PS51296">
    <property type="entry name" value="RIESKE"/>
    <property type="match status" value="1"/>
</dbReference>
<sequence>SLVFGKCEKQGIRCCYHGWLFATDGEILETPGETSDSKPARNIRANLRLGAYPVIEFNGLVFTYMGPPDEIPEFPHYDSFFTPGITMRPYRVNYDCNWLQVLDAIMDPIHTSFLHSQISHTQFSEGLGEIGELEVFERGIQFLGSNTRRVNDHIWVRVNELILPNFTQAGSAFAADGTKQRFFGRSSFTRWVVPVDNTHTMCLAWGNFGERGDPEKYNNQEGCELIEQGEIVNRTWEERQNSPSDAEAVEGMGPISAHKGEHLMPTDRGIVLYRRKIRQLIQDLTNGKRMPQPQQIPGEVVRTNGQDTVLFIPQNNHNDDRKFLKTVGSTVMELQFESENMSLKERDNHIINELSKMEKNKNL</sequence>
<dbReference type="CDD" id="cd08878">
    <property type="entry name" value="RHO_alpha_C_DMO-like"/>
    <property type="match status" value="1"/>
</dbReference>
<feature type="domain" description="Rieske" evidence="6">
    <location>
        <begin position="1"/>
        <end position="63"/>
    </location>
</feature>
<dbReference type="SUPFAM" id="SSF50022">
    <property type="entry name" value="ISP domain"/>
    <property type="match status" value="1"/>
</dbReference>
<feature type="non-terminal residue" evidence="7">
    <location>
        <position position="1"/>
    </location>
</feature>
<protein>
    <recommendedName>
        <fullName evidence="6">Rieske domain-containing protein</fullName>
    </recommendedName>
</protein>
<organism evidence="7">
    <name type="scientific">marine metagenome</name>
    <dbReference type="NCBI Taxonomy" id="408172"/>
    <lineage>
        <taxon>unclassified sequences</taxon>
        <taxon>metagenomes</taxon>
        <taxon>ecological metagenomes</taxon>
    </lineage>
</organism>
<dbReference type="EMBL" id="UINC01021775">
    <property type="protein sequence ID" value="SVA90057.1"/>
    <property type="molecule type" value="Genomic_DNA"/>
</dbReference>
<keyword evidence="5" id="KW-0411">Iron-sulfur</keyword>
<dbReference type="InterPro" id="IPR050584">
    <property type="entry name" value="Cholesterol_7-desaturase"/>
</dbReference>
<dbReference type="PANTHER" id="PTHR21266:SF59">
    <property type="entry name" value="BLR4922 PROTEIN"/>
    <property type="match status" value="1"/>
</dbReference>
<dbReference type="AlphaFoldDB" id="A0A381ZMT9"/>
<dbReference type="GO" id="GO:0016491">
    <property type="term" value="F:oxidoreductase activity"/>
    <property type="evidence" value="ECO:0007669"/>
    <property type="project" value="UniProtKB-KW"/>
</dbReference>
<dbReference type="SUPFAM" id="SSF55961">
    <property type="entry name" value="Bet v1-like"/>
    <property type="match status" value="1"/>
</dbReference>
<reference evidence="7" key="1">
    <citation type="submission" date="2018-05" db="EMBL/GenBank/DDBJ databases">
        <authorList>
            <person name="Lanie J.A."/>
            <person name="Ng W.-L."/>
            <person name="Kazmierczak K.M."/>
            <person name="Andrzejewski T.M."/>
            <person name="Davidsen T.M."/>
            <person name="Wayne K.J."/>
            <person name="Tettelin H."/>
            <person name="Glass J.I."/>
            <person name="Rusch D."/>
            <person name="Podicherti R."/>
            <person name="Tsui H.-C.T."/>
            <person name="Winkler M.E."/>
        </authorList>
    </citation>
    <scope>NUCLEOTIDE SEQUENCE</scope>
</reference>
<gene>
    <name evidence="7" type="ORF">METZ01_LOCUS142911</name>
</gene>
<dbReference type="GO" id="GO:0046872">
    <property type="term" value="F:metal ion binding"/>
    <property type="evidence" value="ECO:0007669"/>
    <property type="project" value="UniProtKB-KW"/>
</dbReference>
<keyword evidence="1" id="KW-0001">2Fe-2S</keyword>
<evidence type="ECO:0000256" key="3">
    <source>
        <dbReference type="ARBA" id="ARBA00023002"/>
    </source>
</evidence>
<dbReference type="Gene3D" id="2.20.25.680">
    <property type="match status" value="1"/>
</dbReference>
<name>A0A381ZMT9_9ZZZZ</name>
<evidence type="ECO:0000256" key="1">
    <source>
        <dbReference type="ARBA" id="ARBA00022714"/>
    </source>
</evidence>
<dbReference type="Gene3D" id="2.20.25.10">
    <property type="match status" value="1"/>
</dbReference>
<proteinExistence type="predicted"/>
<keyword evidence="2" id="KW-0479">Metal-binding</keyword>
<evidence type="ECO:0000313" key="7">
    <source>
        <dbReference type="EMBL" id="SVA90057.1"/>
    </source>
</evidence>
<evidence type="ECO:0000256" key="2">
    <source>
        <dbReference type="ARBA" id="ARBA00022723"/>
    </source>
</evidence>
<dbReference type="Gene3D" id="3.90.380.10">
    <property type="entry name" value="Naphthalene 1,2-dioxygenase Alpha Subunit, Chain A, domain 1"/>
    <property type="match status" value="2"/>
</dbReference>
<accession>A0A381ZMT9</accession>
<dbReference type="InterPro" id="IPR017941">
    <property type="entry name" value="Rieske_2Fe-2S"/>
</dbReference>
<evidence type="ECO:0000259" key="6">
    <source>
        <dbReference type="PROSITE" id="PS51296"/>
    </source>
</evidence>
<dbReference type="GO" id="GO:0051537">
    <property type="term" value="F:2 iron, 2 sulfur cluster binding"/>
    <property type="evidence" value="ECO:0007669"/>
    <property type="project" value="UniProtKB-KW"/>
</dbReference>